<name>A0A4R3MIZ9_9HYPH</name>
<feature type="region of interest" description="Disordered" evidence="1">
    <location>
        <begin position="1"/>
        <end position="20"/>
    </location>
</feature>
<dbReference type="OrthoDB" id="8882910at2"/>
<evidence type="ECO:0000256" key="1">
    <source>
        <dbReference type="SAM" id="MobiDB-lite"/>
    </source>
</evidence>
<proteinExistence type="predicted"/>
<evidence type="ECO:0000313" key="3">
    <source>
        <dbReference type="Proteomes" id="UP000295678"/>
    </source>
</evidence>
<gene>
    <name evidence="2" type="ORF">EDC22_101482</name>
</gene>
<dbReference type="SUPFAM" id="SSF51182">
    <property type="entry name" value="RmlC-like cupins"/>
    <property type="match status" value="1"/>
</dbReference>
<evidence type="ECO:0000313" key="2">
    <source>
        <dbReference type="EMBL" id="TCT13612.1"/>
    </source>
</evidence>
<dbReference type="EMBL" id="SMAK01000001">
    <property type="protein sequence ID" value="TCT13612.1"/>
    <property type="molecule type" value="Genomic_DNA"/>
</dbReference>
<dbReference type="Gene3D" id="2.60.120.10">
    <property type="entry name" value="Jelly Rolls"/>
    <property type="match status" value="1"/>
</dbReference>
<reference evidence="2 3" key="1">
    <citation type="submission" date="2019-03" db="EMBL/GenBank/DDBJ databases">
        <title>Genomic Encyclopedia of Type Strains, Phase IV (KMG-IV): sequencing the most valuable type-strain genomes for metagenomic binning, comparative biology and taxonomic classification.</title>
        <authorList>
            <person name="Goeker M."/>
        </authorList>
    </citation>
    <scope>NUCLEOTIDE SEQUENCE [LARGE SCALE GENOMIC DNA]</scope>
    <source>
        <strain evidence="2 3">DSM 19345</strain>
    </source>
</reference>
<dbReference type="InterPro" id="IPR011051">
    <property type="entry name" value="RmlC_Cupin_sf"/>
</dbReference>
<comment type="caution">
    <text evidence="2">The sequence shown here is derived from an EMBL/GenBank/DDBJ whole genome shotgun (WGS) entry which is preliminary data.</text>
</comment>
<organism evidence="2 3">
    <name type="scientific">Tepidamorphus gemmatus</name>
    <dbReference type="NCBI Taxonomy" id="747076"/>
    <lineage>
        <taxon>Bacteria</taxon>
        <taxon>Pseudomonadati</taxon>
        <taxon>Pseudomonadota</taxon>
        <taxon>Alphaproteobacteria</taxon>
        <taxon>Hyphomicrobiales</taxon>
        <taxon>Tepidamorphaceae</taxon>
        <taxon>Tepidamorphus</taxon>
    </lineage>
</organism>
<dbReference type="InterPro" id="IPR014710">
    <property type="entry name" value="RmlC-like_jellyroll"/>
</dbReference>
<protein>
    <submittedName>
        <fullName evidence="2">Uncharacterized protein</fullName>
    </submittedName>
</protein>
<dbReference type="Proteomes" id="UP000295678">
    <property type="component" value="Unassembled WGS sequence"/>
</dbReference>
<accession>A0A4R3MIZ9</accession>
<dbReference type="AlphaFoldDB" id="A0A4R3MIZ9"/>
<keyword evidence="3" id="KW-1185">Reference proteome</keyword>
<dbReference type="RefSeq" id="WP_132804977.1">
    <property type="nucleotide sequence ID" value="NZ_SMAK01000001.1"/>
</dbReference>
<sequence>MTIPVREATQARHYAEPPQITGEAGSRTWLTRGANFVVAVSQVTPGARLERADNPDEYFLLLPPDLSATVEAGGETIEAAGDSVTILPPGRSAITARTAGYLARVFSREAQDLMARAGNADRYADGAPEVAPLEPWPEPVGGYRIRHYRLADYELGASAAMPSKLFRSRSLMVNMFESTDQPRDTAKLSPHWHDDFEQASVLLQGTYKHHLRYPWVPNMAEWRDDDHGEYGAPSTLIIPARVIHTSRKINYGPAVFIDIFSPPRLDFSMRPGVVLNADEYPMPAGA</sequence>